<evidence type="ECO:0000256" key="5">
    <source>
        <dbReference type="ARBA" id="ARBA00023136"/>
    </source>
</evidence>
<proteinExistence type="predicted"/>
<name>A0ABY0T6L8_9PROT</name>
<dbReference type="InterPro" id="IPR052363">
    <property type="entry name" value="LPS_export_LptC"/>
</dbReference>
<dbReference type="InterPro" id="IPR010664">
    <property type="entry name" value="LipoPS_assembly_LptC-rel"/>
</dbReference>
<evidence type="ECO:0000256" key="2">
    <source>
        <dbReference type="ARBA" id="ARBA00022519"/>
    </source>
</evidence>
<keyword evidence="6" id="KW-0732">Signal</keyword>
<dbReference type="InterPro" id="IPR026265">
    <property type="entry name" value="LptC"/>
</dbReference>
<organism evidence="7 8">
    <name type="scientific">Nitrosospira multiformis</name>
    <dbReference type="NCBI Taxonomy" id="1231"/>
    <lineage>
        <taxon>Bacteria</taxon>
        <taxon>Pseudomonadati</taxon>
        <taxon>Pseudomonadota</taxon>
        <taxon>Betaproteobacteria</taxon>
        <taxon>Nitrosomonadales</taxon>
        <taxon>Nitrosomonadaceae</taxon>
        <taxon>Nitrosospira</taxon>
    </lineage>
</organism>
<evidence type="ECO:0000313" key="8">
    <source>
        <dbReference type="Proteomes" id="UP000183471"/>
    </source>
</evidence>
<evidence type="ECO:0000313" key="7">
    <source>
        <dbReference type="EMBL" id="SDQ34313.1"/>
    </source>
</evidence>
<reference evidence="7 8" key="1">
    <citation type="submission" date="2016-10" db="EMBL/GenBank/DDBJ databases">
        <authorList>
            <person name="Varghese N."/>
            <person name="Submissions S."/>
        </authorList>
    </citation>
    <scope>NUCLEOTIDE SEQUENCE [LARGE SCALE GENOMIC DNA]</scope>
    <source>
        <strain evidence="7 8">Nl1</strain>
    </source>
</reference>
<evidence type="ECO:0000256" key="3">
    <source>
        <dbReference type="ARBA" id="ARBA00022692"/>
    </source>
</evidence>
<feature type="chain" id="PRO_5046367033" evidence="6">
    <location>
        <begin position="31"/>
        <end position="191"/>
    </location>
</feature>
<accession>A0ABY0T6L8</accession>
<keyword evidence="1" id="KW-1003">Cell membrane</keyword>
<keyword evidence="8" id="KW-1185">Reference proteome</keyword>
<gene>
    <name evidence="7" type="ORF">SAMN05216402_0472</name>
</gene>
<dbReference type="RefSeq" id="WP_074630618.1">
    <property type="nucleotide sequence ID" value="NZ_FNKY01000001.1"/>
</dbReference>
<evidence type="ECO:0000256" key="6">
    <source>
        <dbReference type="SAM" id="SignalP"/>
    </source>
</evidence>
<dbReference type="Gene3D" id="2.60.450.10">
    <property type="entry name" value="Lipopolysaccharide (LPS) transport protein A like domain"/>
    <property type="match status" value="1"/>
</dbReference>
<keyword evidence="4" id="KW-1133">Transmembrane helix</keyword>
<evidence type="ECO:0000256" key="1">
    <source>
        <dbReference type="ARBA" id="ARBA00022475"/>
    </source>
</evidence>
<keyword evidence="2" id="KW-0997">Cell inner membrane</keyword>
<protein>
    <submittedName>
        <fullName evidence="7">Lipopolysaccharide export system protein LptC</fullName>
    </submittedName>
</protein>
<dbReference type="PANTHER" id="PTHR37481">
    <property type="entry name" value="LIPOPOLYSACCHARIDE EXPORT SYSTEM PROTEIN LPTC"/>
    <property type="match status" value="1"/>
</dbReference>
<dbReference type="EMBL" id="FNKY01000001">
    <property type="protein sequence ID" value="SDQ34313.1"/>
    <property type="molecule type" value="Genomic_DNA"/>
</dbReference>
<comment type="caution">
    <text evidence="7">The sequence shown here is derived from an EMBL/GenBank/DDBJ whole genome shotgun (WGS) entry which is preliminary data.</text>
</comment>
<dbReference type="NCBIfam" id="TIGR04409">
    <property type="entry name" value="LptC_YrbK"/>
    <property type="match status" value="1"/>
</dbReference>
<sequence length="191" mass="20976">MTSWMLSGFLLLLATLLAALLFWLNQSAQAPSPVQADGSRVAAPDYMIENFSAVRMDRDGVTRHLLSAKRMLHYPDDDTTDLEQPRFINTEPGKPVMRVDADQAKMTANGEDVYLTGNVKVLRGGGKGRKETVMTTSFLHLLPDDGIAKTDRPVVITEANAVINAVGMEVSNRTQVTQLLSQVRVVHAKAR</sequence>
<feature type="signal peptide" evidence="6">
    <location>
        <begin position="1"/>
        <end position="30"/>
    </location>
</feature>
<keyword evidence="5" id="KW-0472">Membrane</keyword>
<keyword evidence="3" id="KW-0812">Transmembrane</keyword>
<evidence type="ECO:0000256" key="4">
    <source>
        <dbReference type="ARBA" id="ARBA00022989"/>
    </source>
</evidence>
<dbReference type="Pfam" id="PF06835">
    <property type="entry name" value="LptC"/>
    <property type="match status" value="1"/>
</dbReference>
<dbReference type="Proteomes" id="UP000183471">
    <property type="component" value="Unassembled WGS sequence"/>
</dbReference>
<dbReference type="PANTHER" id="PTHR37481:SF1">
    <property type="entry name" value="LIPOPOLYSACCHARIDE EXPORT SYSTEM PROTEIN LPTC"/>
    <property type="match status" value="1"/>
</dbReference>